<organism evidence="2 3">
    <name type="scientific">Botrytis paeoniae</name>
    <dbReference type="NCBI Taxonomy" id="278948"/>
    <lineage>
        <taxon>Eukaryota</taxon>
        <taxon>Fungi</taxon>
        <taxon>Dikarya</taxon>
        <taxon>Ascomycota</taxon>
        <taxon>Pezizomycotina</taxon>
        <taxon>Leotiomycetes</taxon>
        <taxon>Helotiales</taxon>
        <taxon>Sclerotiniaceae</taxon>
        <taxon>Botrytis</taxon>
    </lineage>
</organism>
<evidence type="ECO:0000313" key="2">
    <source>
        <dbReference type="EMBL" id="TGO25051.1"/>
    </source>
</evidence>
<evidence type="ECO:0000313" key="3">
    <source>
        <dbReference type="Proteomes" id="UP000297910"/>
    </source>
</evidence>
<dbReference type="EMBL" id="PQXI01000088">
    <property type="protein sequence ID" value="TGO25051.1"/>
    <property type="molecule type" value="Genomic_DNA"/>
</dbReference>
<proteinExistence type="predicted"/>
<protein>
    <recommendedName>
        <fullName evidence="1">Rhamnogalacturonase A/B/Epimerase-like pectate lyase domain-containing protein</fullName>
    </recommendedName>
</protein>
<dbReference type="Proteomes" id="UP000297910">
    <property type="component" value="Unassembled WGS sequence"/>
</dbReference>
<dbReference type="InterPro" id="IPR012334">
    <property type="entry name" value="Pectin_lyas_fold"/>
</dbReference>
<sequence>MATGRLILPMCSTIENVVFTNVPTAVQGANGVSLAGSTSSIIVAVWVQGNTYSSIGPTSIQGVTSAFPCPALLLSGTKYYTRSKPQYNTLAVTQFASARTAGAKGDGITDDSAAIQAIITSATAAGKRGPLYLFTSFQY</sequence>
<accession>A0A4Z1FTS3</accession>
<name>A0A4Z1FTS3_9HELO</name>
<dbReference type="InterPro" id="IPR011050">
    <property type="entry name" value="Pectin_lyase_fold/virulence"/>
</dbReference>
<dbReference type="Pfam" id="PF12708">
    <property type="entry name" value="Pect-lyase_RHGA_epim"/>
    <property type="match status" value="1"/>
</dbReference>
<dbReference type="AlphaFoldDB" id="A0A4Z1FTS3"/>
<reference evidence="2 3" key="1">
    <citation type="submission" date="2017-12" db="EMBL/GenBank/DDBJ databases">
        <title>Comparative genomics of Botrytis spp.</title>
        <authorList>
            <person name="Valero-Jimenez C.A."/>
            <person name="Tapia P."/>
            <person name="Veloso J."/>
            <person name="Silva-Moreno E."/>
            <person name="Staats M."/>
            <person name="Valdes J.H."/>
            <person name="Van Kan J.A.L."/>
        </authorList>
    </citation>
    <scope>NUCLEOTIDE SEQUENCE [LARGE SCALE GENOMIC DNA]</scope>
    <source>
        <strain evidence="2 3">Bp0003</strain>
    </source>
</reference>
<gene>
    <name evidence="2" type="ORF">BPAE_0088g00030</name>
</gene>
<comment type="caution">
    <text evidence="2">The sequence shown here is derived from an EMBL/GenBank/DDBJ whole genome shotgun (WGS) entry which is preliminary data.</text>
</comment>
<keyword evidence="3" id="KW-1185">Reference proteome</keyword>
<evidence type="ECO:0000259" key="1">
    <source>
        <dbReference type="Pfam" id="PF12708"/>
    </source>
</evidence>
<dbReference type="InterPro" id="IPR024535">
    <property type="entry name" value="RHGA/B-epi-like_pectate_lyase"/>
</dbReference>
<dbReference type="SUPFAM" id="SSF51126">
    <property type="entry name" value="Pectin lyase-like"/>
    <property type="match status" value="1"/>
</dbReference>
<feature type="domain" description="Rhamnogalacturonase A/B/Epimerase-like pectate lyase" evidence="1">
    <location>
        <begin position="96"/>
        <end position="132"/>
    </location>
</feature>
<dbReference type="Gene3D" id="2.160.20.10">
    <property type="entry name" value="Single-stranded right-handed beta-helix, Pectin lyase-like"/>
    <property type="match status" value="1"/>
</dbReference>